<keyword evidence="5" id="KW-0812">Transmembrane</keyword>
<dbReference type="Pfam" id="PF07714">
    <property type="entry name" value="PK_Tyr_Ser-Thr"/>
    <property type="match status" value="1"/>
</dbReference>
<comment type="caution">
    <text evidence="7">The sequence shown here is derived from an EMBL/GenBank/DDBJ whole genome shotgun (WGS) entry which is preliminary data.</text>
</comment>
<dbReference type="GO" id="GO:0004674">
    <property type="term" value="F:protein serine/threonine kinase activity"/>
    <property type="evidence" value="ECO:0007669"/>
    <property type="project" value="UniProtKB-KW"/>
</dbReference>
<dbReference type="GO" id="GO:0005886">
    <property type="term" value="C:plasma membrane"/>
    <property type="evidence" value="ECO:0007669"/>
    <property type="project" value="UniProtKB-SubCell"/>
</dbReference>
<dbReference type="InterPro" id="IPR011009">
    <property type="entry name" value="Kinase-like_dom_sf"/>
</dbReference>
<feature type="domain" description="Protein kinase" evidence="6">
    <location>
        <begin position="112"/>
        <end position="387"/>
    </location>
</feature>
<dbReference type="InterPro" id="IPR001245">
    <property type="entry name" value="Ser-Thr/Tyr_kinase_cat_dom"/>
</dbReference>
<reference evidence="7" key="1">
    <citation type="submission" date="2024-03" db="EMBL/GenBank/DDBJ databases">
        <title>WGS assembly of Saponaria officinalis var. Norfolk2.</title>
        <authorList>
            <person name="Jenkins J."/>
            <person name="Shu S."/>
            <person name="Grimwood J."/>
            <person name="Barry K."/>
            <person name="Goodstein D."/>
            <person name="Schmutz J."/>
            <person name="Leebens-Mack J."/>
            <person name="Osbourn A."/>
        </authorList>
    </citation>
    <scope>NUCLEOTIDE SEQUENCE [LARGE SCALE GENOMIC DNA]</scope>
    <source>
        <strain evidence="7">JIC</strain>
    </source>
</reference>
<comment type="subcellular location">
    <subcellularLocation>
        <location evidence="1">Cell membrane</location>
        <topology evidence="1">Lipid-anchor</topology>
    </subcellularLocation>
</comment>
<dbReference type="GO" id="GO:0005524">
    <property type="term" value="F:ATP binding"/>
    <property type="evidence" value="ECO:0007669"/>
    <property type="project" value="InterPro"/>
</dbReference>
<keyword evidence="8" id="KW-1185">Reference proteome</keyword>
<dbReference type="EMBL" id="JBDFQZ010000001">
    <property type="protein sequence ID" value="KAK9757437.1"/>
    <property type="molecule type" value="Genomic_DNA"/>
</dbReference>
<dbReference type="AlphaFoldDB" id="A0AAW1NAA7"/>
<dbReference type="PROSITE" id="PS50011">
    <property type="entry name" value="PROTEIN_KINASE_DOM"/>
    <property type="match status" value="1"/>
</dbReference>
<dbReference type="Gene3D" id="3.30.200.20">
    <property type="entry name" value="Phosphorylase Kinase, domain 1"/>
    <property type="match status" value="1"/>
</dbReference>
<dbReference type="Gene3D" id="1.10.510.10">
    <property type="entry name" value="Transferase(Phosphotransferase) domain 1"/>
    <property type="match status" value="1"/>
</dbReference>
<protein>
    <recommendedName>
        <fullName evidence="6">Protein kinase domain-containing protein</fullName>
    </recommendedName>
</protein>
<dbReference type="PANTHER" id="PTHR47985">
    <property type="entry name" value="OS07G0668900 PROTEIN"/>
    <property type="match status" value="1"/>
</dbReference>
<evidence type="ECO:0000313" key="8">
    <source>
        <dbReference type="Proteomes" id="UP001443914"/>
    </source>
</evidence>
<dbReference type="InterPro" id="IPR000719">
    <property type="entry name" value="Prot_kinase_dom"/>
</dbReference>
<gene>
    <name evidence="7" type="ORF">RND81_01G162800</name>
</gene>
<evidence type="ECO:0000256" key="3">
    <source>
        <dbReference type="ARBA" id="ARBA00023136"/>
    </source>
</evidence>
<proteinExistence type="predicted"/>
<evidence type="ECO:0000313" key="7">
    <source>
        <dbReference type="EMBL" id="KAK9757437.1"/>
    </source>
</evidence>
<organism evidence="7 8">
    <name type="scientific">Saponaria officinalis</name>
    <name type="common">Common soapwort</name>
    <name type="synonym">Lychnis saponaria</name>
    <dbReference type="NCBI Taxonomy" id="3572"/>
    <lineage>
        <taxon>Eukaryota</taxon>
        <taxon>Viridiplantae</taxon>
        <taxon>Streptophyta</taxon>
        <taxon>Embryophyta</taxon>
        <taxon>Tracheophyta</taxon>
        <taxon>Spermatophyta</taxon>
        <taxon>Magnoliopsida</taxon>
        <taxon>eudicotyledons</taxon>
        <taxon>Gunneridae</taxon>
        <taxon>Pentapetalae</taxon>
        <taxon>Caryophyllales</taxon>
        <taxon>Caryophyllaceae</taxon>
        <taxon>Caryophylleae</taxon>
        <taxon>Saponaria</taxon>
    </lineage>
</organism>
<keyword evidence="4" id="KW-0449">Lipoprotein</keyword>
<dbReference type="Proteomes" id="UP001443914">
    <property type="component" value="Unassembled WGS sequence"/>
</dbReference>
<dbReference type="SUPFAM" id="SSF56112">
    <property type="entry name" value="Protein kinase-like (PK-like)"/>
    <property type="match status" value="1"/>
</dbReference>
<dbReference type="PANTHER" id="PTHR47985:SF41">
    <property type="entry name" value="SERINE_THREONINE-PROTEIN KINASE PBL5-RELATED"/>
    <property type="match status" value="1"/>
</dbReference>
<feature type="transmembrane region" description="Helical" evidence="5">
    <location>
        <begin position="9"/>
        <end position="33"/>
    </location>
</feature>
<evidence type="ECO:0000256" key="5">
    <source>
        <dbReference type="SAM" id="Phobius"/>
    </source>
</evidence>
<evidence type="ECO:0000256" key="1">
    <source>
        <dbReference type="ARBA" id="ARBA00004193"/>
    </source>
</evidence>
<keyword evidence="5" id="KW-1133">Transmembrane helix</keyword>
<keyword evidence="2" id="KW-0418">Kinase</keyword>
<name>A0AAW1NAA7_SAPOF</name>
<keyword evidence="2" id="KW-0723">Serine/threonine-protein kinase</keyword>
<accession>A0AAW1NAA7</accession>
<evidence type="ECO:0000256" key="4">
    <source>
        <dbReference type="ARBA" id="ARBA00023288"/>
    </source>
</evidence>
<keyword evidence="2" id="KW-0808">Transferase</keyword>
<sequence>MEICISASIWFRLTAVAVALYVVATFFLFIWGIRLRLRFILHNWKKLTHYNPILGVPEDSNSSPLLNNSNHNVPAQKISQVKILHVNDTKDSGVQVLRVYTYQSLVDATENFLSVRCMYSDGLGQVFIGQMVGTLEVVVIRRLKEYTHQSVKGFVDEALLLSQVTHPNLSKLIGYCAEQLNRLLVYEYVPGISLKDRLHGNFTCLDWNTRMKIVLGIARALEYLQNTMKPPILHCFIGLSDIWLDGECSPKLSGFGVIRMYPSRYDVNCPYDMNRAYAYGLTDYHLAGKLTLQCDIHGFGLFLLEMISGRKPVFSLEDGSRQQLSLWVEPYLDDKQNLDEMVDQRLQGKFDKEGLYVACELAEACLNQEPSRRPLISDIVKRIEGLVR</sequence>
<evidence type="ECO:0000259" key="6">
    <source>
        <dbReference type="PROSITE" id="PS50011"/>
    </source>
</evidence>
<keyword evidence="3 5" id="KW-0472">Membrane</keyword>
<evidence type="ECO:0000256" key="2">
    <source>
        <dbReference type="ARBA" id="ARBA00022527"/>
    </source>
</evidence>